<sequence length="147" mass="17004">MFIKRVKDLVNFLAVETKRDSKSKDVAKNDMVEIGYDSSIMESQFEFMSMMQRAGMRHRRRLSPCVGIRSMWLQENGLDFNRNFSLPKVQLEVFKKPKQKAVRLRKSLFPHEKGAHGFNVDQIQGQVTVLRSSLFTGNASHADLFHV</sequence>
<accession>A0A8J2JI96</accession>
<gene>
    <name evidence="1" type="ORF">AFUS01_LOCUS4174</name>
</gene>
<evidence type="ECO:0000313" key="1">
    <source>
        <dbReference type="EMBL" id="CAG7699539.1"/>
    </source>
</evidence>
<dbReference type="EMBL" id="CAJVCH010025912">
    <property type="protein sequence ID" value="CAG7699539.1"/>
    <property type="molecule type" value="Genomic_DNA"/>
</dbReference>
<reference evidence="1" key="1">
    <citation type="submission" date="2021-06" db="EMBL/GenBank/DDBJ databases">
        <authorList>
            <person name="Hodson N. C."/>
            <person name="Mongue J. A."/>
            <person name="Jaron S. K."/>
        </authorList>
    </citation>
    <scope>NUCLEOTIDE SEQUENCE</scope>
</reference>
<comment type="caution">
    <text evidence="1">The sequence shown here is derived from an EMBL/GenBank/DDBJ whole genome shotgun (WGS) entry which is preliminary data.</text>
</comment>
<protein>
    <submittedName>
        <fullName evidence="1">Uncharacterized protein</fullName>
    </submittedName>
</protein>
<name>A0A8J2JI96_9HEXA</name>
<dbReference type="OrthoDB" id="413993at2759"/>
<organism evidence="1 2">
    <name type="scientific">Allacma fusca</name>
    <dbReference type="NCBI Taxonomy" id="39272"/>
    <lineage>
        <taxon>Eukaryota</taxon>
        <taxon>Metazoa</taxon>
        <taxon>Ecdysozoa</taxon>
        <taxon>Arthropoda</taxon>
        <taxon>Hexapoda</taxon>
        <taxon>Collembola</taxon>
        <taxon>Symphypleona</taxon>
        <taxon>Sminthuridae</taxon>
        <taxon>Allacma</taxon>
    </lineage>
</organism>
<dbReference type="Proteomes" id="UP000708208">
    <property type="component" value="Unassembled WGS sequence"/>
</dbReference>
<evidence type="ECO:0000313" key="2">
    <source>
        <dbReference type="Proteomes" id="UP000708208"/>
    </source>
</evidence>
<dbReference type="AlphaFoldDB" id="A0A8J2JI96"/>
<proteinExistence type="predicted"/>
<keyword evidence="2" id="KW-1185">Reference proteome</keyword>